<feature type="domain" description="Receptor ligand binding region" evidence="7">
    <location>
        <begin position="57"/>
        <end position="416"/>
    </location>
</feature>
<evidence type="ECO:0000256" key="3">
    <source>
        <dbReference type="ARBA" id="ARBA00022989"/>
    </source>
</evidence>
<evidence type="ECO:0000256" key="1">
    <source>
        <dbReference type="ARBA" id="ARBA00004141"/>
    </source>
</evidence>
<evidence type="ECO:0000256" key="5">
    <source>
        <dbReference type="ARBA" id="ARBA00023170"/>
    </source>
</evidence>
<dbReference type="InterPro" id="IPR000068">
    <property type="entry name" value="GPCR_3_Ca_sens_rcpt-rel"/>
</dbReference>
<dbReference type="PANTHER" id="PTHR24061">
    <property type="entry name" value="CALCIUM-SENSING RECEPTOR-RELATED"/>
    <property type="match status" value="1"/>
</dbReference>
<dbReference type="InterPro" id="IPR001828">
    <property type="entry name" value="ANF_lig-bd_rcpt"/>
</dbReference>
<dbReference type="InterPro" id="IPR000337">
    <property type="entry name" value="GPCR_3"/>
</dbReference>
<evidence type="ECO:0000259" key="7">
    <source>
        <dbReference type="Pfam" id="PF01094"/>
    </source>
</evidence>
<gene>
    <name evidence="8" type="ORF">JD844_001249</name>
</gene>
<evidence type="ECO:0000256" key="4">
    <source>
        <dbReference type="ARBA" id="ARBA00023136"/>
    </source>
</evidence>
<dbReference type="SUPFAM" id="SSF53822">
    <property type="entry name" value="Periplasmic binding protein-like I"/>
    <property type="match status" value="1"/>
</dbReference>
<organism evidence="8 9">
    <name type="scientific">Phrynosoma platyrhinos</name>
    <name type="common">Desert horned lizard</name>
    <dbReference type="NCBI Taxonomy" id="52577"/>
    <lineage>
        <taxon>Eukaryota</taxon>
        <taxon>Metazoa</taxon>
        <taxon>Chordata</taxon>
        <taxon>Craniata</taxon>
        <taxon>Vertebrata</taxon>
        <taxon>Euteleostomi</taxon>
        <taxon>Lepidosauria</taxon>
        <taxon>Squamata</taxon>
        <taxon>Bifurcata</taxon>
        <taxon>Unidentata</taxon>
        <taxon>Episquamata</taxon>
        <taxon>Toxicofera</taxon>
        <taxon>Iguania</taxon>
        <taxon>Phrynosomatidae</taxon>
        <taxon>Phrynosomatinae</taxon>
        <taxon>Phrynosoma</taxon>
    </lineage>
</organism>
<dbReference type="Proteomes" id="UP000826234">
    <property type="component" value="Unassembled WGS sequence"/>
</dbReference>
<proteinExistence type="predicted"/>
<dbReference type="PRINTS" id="PR00248">
    <property type="entry name" value="GPCRMGR"/>
</dbReference>
<evidence type="ECO:0000256" key="2">
    <source>
        <dbReference type="ARBA" id="ARBA00022692"/>
    </source>
</evidence>
<protein>
    <recommendedName>
        <fullName evidence="7">Receptor ligand binding region domain-containing protein</fullName>
    </recommendedName>
</protein>
<keyword evidence="4" id="KW-0472">Membrane</keyword>
<reference evidence="8 9" key="1">
    <citation type="journal article" date="2022" name="Gigascience">
        <title>A chromosome-level genome assembly and annotation of the desert horned lizard, Phrynosoma platyrhinos, provides insight into chromosomal rearrangements among reptiles.</title>
        <authorList>
            <person name="Koochekian N."/>
            <person name="Ascanio A."/>
            <person name="Farleigh K."/>
            <person name="Card D.C."/>
            <person name="Schield D.R."/>
            <person name="Castoe T.A."/>
            <person name="Jezkova T."/>
        </authorList>
    </citation>
    <scope>NUCLEOTIDE SEQUENCE [LARGE SCALE GENOMIC DNA]</scope>
    <source>
        <strain evidence="8">NK-2021</strain>
    </source>
</reference>
<evidence type="ECO:0000313" key="9">
    <source>
        <dbReference type="Proteomes" id="UP000826234"/>
    </source>
</evidence>
<sequence>MYTRQQPSLWNALSSRGLLIGEFVPIEIEEMPLNGFREAQGPTYHAWVLPKNYQLVLAFVFAIHEINMNNKLLPNITLQTKIHDDAFNSQKASEATMDLLSGGQRIAPNYKCVWEKKLIAIIGCLTSQTSLQTANILNNYKIPQLSYGSFNPVFSDKTQFPSFFRMVPDEIFQYFGITQMLEYFGWNWIGLLIPEDENGERFHRILSASLVQKDICISLTQSVPKVTTYSSNPFLQKSLNAIASALFSKNINVILVYGDSHSMEGLRIILESYEFYHKQPMERIWITTAQWDFSGRRFTEKSLNGTLSFALHTNVVPGFQEFLENLNPIQSNIFFLKKFWCSAFVCSLPMYNLNFPNYSSCTGEEKLRNLPGFLFEMGMSGQSYSVYNAVYALAHALHAADSLRAKRKAMGPESSWKLMDIQPWQVCSG</sequence>
<dbReference type="PANTHER" id="PTHR24061:SF599">
    <property type="entry name" value="G-PROTEIN COUPLED RECEPTORS FAMILY 3 PROFILE DOMAIN-CONTAINING PROTEIN"/>
    <property type="match status" value="1"/>
</dbReference>
<dbReference type="InterPro" id="IPR028082">
    <property type="entry name" value="Peripla_BP_I"/>
</dbReference>
<keyword evidence="3" id="KW-1133">Transmembrane helix</keyword>
<keyword evidence="9" id="KW-1185">Reference proteome</keyword>
<comment type="caution">
    <text evidence="8">The sequence shown here is derived from an EMBL/GenBank/DDBJ whole genome shotgun (WGS) entry which is preliminary data.</text>
</comment>
<comment type="subcellular location">
    <subcellularLocation>
        <location evidence="1">Membrane</location>
        <topology evidence="1">Multi-pass membrane protein</topology>
    </subcellularLocation>
</comment>
<keyword evidence="5" id="KW-0675">Receptor</keyword>
<dbReference type="Gene3D" id="3.40.50.2300">
    <property type="match status" value="2"/>
</dbReference>
<keyword evidence="6" id="KW-0325">Glycoprotein</keyword>
<accession>A0ABQ7T9C5</accession>
<dbReference type="Pfam" id="PF01094">
    <property type="entry name" value="ANF_receptor"/>
    <property type="match status" value="1"/>
</dbReference>
<evidence type="ECO:0000313" key="8">
    <source>
        <dbReference type="EMBL" id="KAH0626326.1"/>
    </source>
</evidence>
<dbReference type="EMBL" id="JAIPUX010000521">
    <property type="protein sequence ID" value="KAH0626326.1"/>
    <property type="molecule type" value="Genomic_DNA"/>
</dbReference>
<keyword evidence="2" id="KW-0812">Transmembrane</keyword>
<evidence type="ECO:0000256" key="6">
    <source>
        <dbReference type="ARBA" id="ARBA00023180"/>
    </source>
</evidence>
<name>A0ABQ7T9C5_PHRPL</name>